<accession>A0A8J3QWA7</accession>
<feature type="signal peptide" evidence="1">
    <location>
        <begin position="1"/>
        <end position="27"/>
    </location>
</feature>
<dbReference type="Gene3D" id="2.60.20.10">
    <property type="entry name" value="Crystallins"/>
    <property type="match status" value="1"/>
</dbReference>
<dbReference type="RefSeq" id="WP_203921273.1">
    <property type="nucleotide sequence ID" value="NZ_BONZ01000057.1"/>
</dbReference>
<protein>
    <recommendedName>
        <fullName evidence="4">Peptidase inhibitor family I36</fullName>
    </recommendedName>
</protein>
<name>A0A8J3QWA7_9ACTN</name>
<evidence type="ECO:0000256" key="1">
    <source>
        <dbReference type="SAM" id="SignalP"/>
    </source>
</evidence>
<keyword evidence="1" id="KW-0732">Signal</keyword>
<comment type="caution">
    <text evidence="2">The sequence shown here is derived from an EMBL/GenBank/DDBJ whole genome shotgun (WGS) entry which is preliminary data.</text>
</comment>
<evidence type="ECO:0000313" key="3">
    <source>
        <dbReference type="Proteomes" id="UP000642748"/>
    </source>
</evidence>
<gene>
    <name evidence="2" type="ORF">Raf01_58880</name>
</gene>
<proteinExistence type="predicted"/>
<evidence type="ECO:0000313" key="2">
    <source>
        <dbReference type="EMBL" id="GIH17716.1"/>
    </source>
</evidence>
<dbReference type="AlphaFoldDB" id="A0A8J3QWA7"/>
<sequence>MRLHTLAAATVVAAGLALAAVPAQAQAAPAAPRHCVADVSTHAAPVCYGSFTTAIAKATGGRIADAPGDARAAVKNPAFEARLNALSARTGAVAPAASIVIGIEYADDDYEGSSLIYSAPAGCTTTLNDVDYWVDVLPSGWNDEIESFRTYANCDAMHYLDIYRQGSSLGWWASWGDLYFLNDEVSSIAWS</sequence>
<evidence type="ECO:0008006" key="4">
    <source>
        <dbReference type="Google" id="ProtNLM"/>
    </source>
</evidence>
<feature type="chain" id="PRO_5035230543" description="Peptidase inhibitor family I36" evidence="1">
    <location>
        <begin position="28"/>
        <end position="191"/>
    </location>
</feature>
<dbReference type="Proteomes" id="UP000642748">
    <property type="component" value="Unassembled WGS sequence"/>
</dbReference>
<reference evidence="2" key="1">
    <citation type="submission" date="2021-01" db="EMBL/GenBank/DDBJ databases">
        <title>Whole genome shotgun sequence of Rugosimonospora africana NBRC 104875.</title>
        <authorList>
            <person name="Komaki H."/>
            <person name="Tamura T."/>
        </authorList>
    </citation>
    <scope>NUCLEOTIDE SEQUENCE</scope>
    <source>
        <strain evidence="2">NBRC 104875</strain>
    </source>
</reference>
<keyword evidence="3" id="KW-1185">Reference proteome</keyword>
<organism evidence="2 3">
    <name type="scientific">Rugosimonospora africana</name>
    <dbReference type="NCBI Taxonomy" id="556532"/>
    <lineage>
        <taxon>Bacteria</taxon>
        <taxon>Bacillati</taxon>
        <taxon>Actinomycetota</taxon>
        <taxon>Actinomycetes</taxon>
        <taxon>Micromonosporales</taxon>
        <taxon>Micromonosporaceae</taxon>
        <taxon>Rugosimonospora</taxon>
    </lineage>
</organism>
<dbReference type="EMBL" id="BONZ01000057">
    <property type="protein sequence ID" value="GIH17716.1"/>
    <property type="molecule type" value="Genomic_DNA"/>
</dbReference>